<evidence type="ECO:0008006" key="2">
    <source>
        <dbReference type="Google" id="ProtNLM"/>
    </source>
</evidence>
<reference evidence="1" key="1">
    <citation type="submission" date="2020-04" db="EMBL/GenBank/DDBJ databases">
        <authorList>
            <person name="Chiriac C."/>
            <person name="Salcher M."/>
            <person name="Ghai R."/>
            <person name="Kavagutti S V."/>
        </authorList>
    </citation>
    <scope>NUCLEOTIDE SEQUENCE</scope>
</reference>
<organism evidence="1">
    <name type="scientific">uncultured Caudovirales phage</name>
    <dbReference type="NCBI Taxonomy" id="2100421"/>
    <lineage>
        <taxon>Viruses</taxon>
        <taxon>Duplodnaviria</taxon>
        <taxon>Heunggongvirae</taxon>
        <taxon>Uroviricota</taxon>
        <taxon>Caudoviricetes</taxon>
        <taxon>Peduoviridae</taxon>
        <taxon>Maltschvirus</taxon>
        <taxon>Maltschvirus maltsch</taxon>
    </lineage>
</organism>
<sequence>MSLETIIFSNLVYNEEYGRKTIPFLKEEYFSDYTHKTFFKMINEYVNKYNDFPSKEALAIDLSNLDNINEQSFKNCKEFLNELKEDENTKLPWLIDQTEKFCQEKAIYNAIMASIQIIDDKNGKISKGAIPQILTDALAVSFDTHIGHDFIEDSAERFEFYHKTEVRIPFDLEFFNKITKGGLPRKTLNIALAGCVHPETKVKVRIRKKW</sequence>
<evidence type="ECO:0000313" key="1">
    <source>
        <dbReference type="EMBL" id="CAB4162441.1"/>
    </source>
</evidence>
<accession>A0A6J5NYZ2</accession>
<gene>
    <name evidence="1" type="ORF">UFOVP787_42</name>
</gene>
<dbReference type="EMBL" id="LR796734">
    <property type="protein sequence ID" value="CAB4162441.1"/>
    <property type="molecule type" value="Genomic_DNA"/>
</dbReference>
<name>A0A6J5NYZ2_9CAUD</name>
<proteinExistence type="predicted"/>
<protein>
    <recommendedName>
        <fullName evidence="2">DNA helicase DnaB-like N-terminal domain-containing protein</fullName>
    </recommendedName>
</protein>